<dbReference type="InterPro" id="IPR005151">
    <property type="entry name" value="Tail-specific_protease"/>
</dbReference>
<dbReference type="EMBL" id="CP002859">
    <property type="protein sequence ID" value="AEI50684.1"/>
    <property type="molecule type" value="Genomic_DNA"/>
</dbReference>
<dbReference type="Pfam" id="PF03572">
    <property type="entry name" value="Peptidase_S41"/>
    <property type="match status" value="1"/>
</dbReference>
<feature type="domain" description="Tail specific protease" evidence="2">
    <location>
        <begin position="229"/>
        <end position="387"/>
    </location>
</feature>
<evidence type="ECO:0000256" key="1">
    <source>
        <dbReference type="SAM" id="SignalP"/>
    </source>
</evidence>
<dbReference type="GO" id="GO:0008236">
    <property type="term" value="F:serine-type peptidase activity"/>
    <property type="evidence" value="ECO:0007669"/>
    <property type="project" value="InterPro"/>
</dbReference>
<dbReference type="SUPFAM" id="SSF52096">
    <property type="entry name" value="ClpP/crotonase"/>
    <property type="match status" value="1"/>
</dbReference>
<dbReference type="Gene3D" id="3.90.226.10">
    <property type="entry name" value="2-enoyl-CoA Hydratase, Chain A, domain 1"/>
    <property type="match status" value="1"/>
</dbReference>
<reference evidence="4" key="1">
    <citation type="submission" date="2011-06" db="EMBL/GenBank/DDBJ databases">
        <title>The complete genome of chromosome of Runella slithyformis DSM 19594.</title>
        <authorList>
            <consortium name="US DOE Joint Genome Institute (JGI-PGF)"/>
            <person name="Lucas S."/>
            <person name="Han J."/>
            <person name="Lapidus A."/>
            <person name="Bruce D."/>
            <person name="Goodwin L."/>
            <person name="Pitluck S."/>
            <person name="Peters L."/>
            <person name="Kyrpides N."/>
            <person name="Mavromatis K."/>
            <person name="Ivanova N."/>
            <person name="Ovchinnikova G."/>
            <person name="Zhang X."/>
            <person name="Misra M."/>
            <person name="Detter J.C."/>
            <person name="Tapia R."/>
            <person name="Han C."/>
            <person name="Land M."/>
            <person name="Hauser L."/>
            <person name="Markowitz V."/>
            <person name="Cheng J.-F."/>
            <person name="Hugenholtz P."/>
            <person name="Woyke T."/>
            <person name="Wu D."/>
            <person name="Tindall B."/>
            <person name="Faehrich R."/>
            <person name="Brambilla E."/>
            <person name="Klenk H.-P."/>
            <person name="Eisen J.A."/>
        </authorList>
    </citation>
    <scope>NUCLEOTIDE SEQUENCE [LARGE SCALE GENOMIC DNA]</scope>
    <source>
        <strain evidence="4">ATCC 29530 / DSM 19594 / LMG 11500 / NCIMB 11436 / LSU 4</strain>
    </source>
</reference>
<feature type="signal peptide" evidence="1">
    <location>
        <begin position="1"/>
        <end position="20"/>
    </location>
</feature>
<organism evidence="3 4">
    <name type="scientific">Runella slithyformis (strain ATCC 29530 / DSM 19594 / LMG 11500 / NCIMB 11436 / LSU 4)</name>
    <dbReference type="NCBI Taxonomy" id="761193"/>
    <lineage>
        <taxon>Bacteria</taxon>
        <taxon>Pseudomonadati</taxon>
        <taxon>Bacteroidota</taxon>
        <taxon>Cytophagia</taxon>
        <taxon>Cytophagales</taxon>
        <taxon>Spirosomataceae</taxon>
        <taxon>Runella</taxon>
    </lineage>
</organism>
<name>A0A7U4E7Y6_RUNSL</name>
<evidence type="ECO:0000313" key="4">
    <source>
        <dbReference type="Proteomes" id="UP000000493"/>
    </source>
</evidence>
<gene>
    <name evidence="3" type="ordered locus">Runsl_4353</name>
</gene>
<evidence type="ECO:0000259" key="2">
    <source>
        <dbReference type="Pfam" id="PF03572"/>
    </source>
</evidence>
<reference evidence="3 4" key="2">
    <citation type="journal article" date="2012" name="Stand. Genomic Sci.">
        <title>Complete genome sequence of the aquatic bacterium Runella slithyformis type strain (LSU 4(T)).</title>
        <authorList>
            <person name="Copeland A."/>
            <person name="Zhang X."/>
            <person name="Misra M."/>
            <person name="Lapidus A."/>
            <person name="Nolan M."/>
            <person name="Lucas S."/>
            <person name="Deshpande S."/>
            <person name="Cheng J.F."/>
            <person name="Tapia R."/>
            <person name="Goodwin L.A."/>
            <person name="Pitluck S."/>
            <person name="Liolios K."/>
            <person name="Pagani I."/>
            <person name="Ivanova N."/>
            <person name="Mikhailova N."/>
            <person name="Pati A."/>
            <person name="Chen A."/>
            <person name="Palaniappan K."/>
            <person name="Land M."/>
            <person name="Hauser L."/>
            <person name="Pan C."/>
            <person name="Jeffries C.D."/>
            <person name="Detter J.C."/>
            <person name="Brambilla E.M."/>
            <person name="Rohde M."/>
            <person name="Djao O.D."/>
            <person name="Goker M."/>
            <person name="Sikorski J."/>
            <person name="Tindall B.J."/>
            <person name="Woyke T."/>
            <person name="Bristow J."/>
            <person name="Eisen J.A."/>
            <person name="Markowitz V."/>
            <person name="Hugenholtz P."/>
            <person name="Kyrpides N.C."/>
            <person name="Klenk H.P."/>
            <person name="Mavromatis K."/>
        </authorList>
    </citation>
    <scope>NUCLEOTIDE SEQUENCE [LARGE SCALE GENOMIC DNA]</scope>
    <source>
        <strain evidence="4">ATCC 29530 / DSM 19594 / LMG 11500 / NCIMB 11436 / LSU 4</strain>
    </source>
</reference>
<dbReference type="KEGG" id="rsi:Runsl_4353"/>
<evidence type="ECO:0000313" key="3">
    <source>
        <dbReference type="EMBL" id="AEI50684.1"/>
    </source>
</evidence>
<keyword evidence="4" id="KW-1185">Reference proteome</keyword>
<dbReference type="GO" id="GO:0006508">
    <property type="term" value="P:proteolysis"/>
    <property type="evidence" value="ECO:0007669"/>
    <property type="project" value="InterPro"/>
</dbReference>
<proteinExistence type="predicted"/>
<keyword evidence="1" id="KW-0732">Signal</keyword>
<dbReference type="Proteomes" id="UP000000493">
    <property type="component" value="Chromosome"/>
</dbReference>
<feature type="chain" id="PRO_5030733912" evidence="1">
    <location>
        <begin position="21"/>
        <end position="449"/>
    </location>
</feature>
<sequence>MAKKILNTFILALAFSTAFGQYLTKNSLLSDLTYLNEAVQNGHPVNYKDKKTEDIQNVIIEAKKTVSDTLKPFEYTLWIEKAIFNVGCVHTSIKKNPLLLPSSTFSYFPCALKMSNSEIIVKNCTDTLLIGHKILSINKTESSKIIQAFSQYKASDGKSDAFAKQYFQLASTKLIAVLLNNPSVYEIITDKGVFTLPATPKGIFDIEAKSPREYHLINNGNFLSFQNKIPILRFTDFSKSDINFIQKSFRAIADRNSKQLIIDLRQNTGGNRKASIELTRYLADSVFSYSILQPKLKTKSYLDGKGKFFLFLSKLKYNIGNVHKGHKTALGKEFLYRYTPKKKNNFNGQIFVLTDGFTASASTMVTSWLKQFTNANFYGTQAGGGYNGNNGGTFPTLTLPNSKIEVIFPAYRLILDRRSTVSQGIIPEQNSIETNTNYNDIIQIINGVI</sequence>
<dbReference type="RefSeq" id="WP_013929978.1">
    <property type="nucleotide sequence ID" value="NC_015703.1"/>
</dbReference>
<dbReference type="AlphaFoldDB" id="A0A7U4E7Y6"/>
<accession>A0A7U4E7Y6</accession>
<dbReference type="InterPro" id="IPR029045">
    <property type="entry name" value="ClpP/crotonase-like_dom_sf"/>
</dbReference>
<protein>
    <submittedName>
        <fullName evidence="3">Peptidase S41</fullName>
    </submittedName>
</protein>